<evidence type="ECO:0000313" key="3">
    <source>
        <dbReference type="Proteomes" id="UP000305888"/>
    </source>
</evidence>
<keyword evidence="1" id="KW-1133">Transmembrane helix</keyword>
<gene>
    <name evidence="2" type="ORF">FDP22_15205</name>
</gene>
<feature type="transmembrane region" description="Helical" evidence="1">
    <location>
        <begin position="146"/>
        <end position="166"/>
    </location>
</feature>
<dbReference type="InterPro" id="IPR010699">
    <property type="entry name" value="DUF1275"/>
</dbReference>
<dbReference type="EMBL" id="CP040818">
    <property type="protein sequence ID" value="QDL93013.1"/>
    <property type="molecule type" value="Genomic_DNA"/>
</dbReference>
<proteinExistence type="predicted"/>
<name>A0A5B8G2X7_9RHOB</name>
<feature type="transmembrane region" description="Helical" evidence="1">
    <location>
        <begin position="235"/>
        <end position="253"/>
    </location>
</feature>
<evidence type="ECO:0000313" key="2">
    <source>
        <dbReference type="EMBL" id="QDL93013.1"/>
    </source>
</evidence>
<keyword evidence="1" id="KW-0812">Transmembrane</keyword>
<dbReference type="Pfam" id="PF06912">
    <property type="entry name" value="DUF1275"/>
    <property type="match status" value="1"/>
</dbReference>
<dbReference type="AlphaFoldDB" id="A0A5B8G2X7"/>
<dbReference type="KEGG" id="ppru:FDP22_15205"/>
<protein>
    <submittedName>
        <fullName evidence="2">DUF1275 domain-containing protein</fullName>
    </submittedName>
</protein>
<keyword evidence="1" id="KW-0472">Membrane</keyword>
<feature type="transmembrane region" description="Helical" evidence="1">
    <location>
        <begin position="172"/>
        <end position="188"/>
    </location>
</feature>
<accession>A0A5B8G2X7</accession>
<dbReference type="PANTHER" id="PTHR37314:SF4">
    <property type="entry name" value="UPF0700 TRANSMEMBRANE PROTEIN YOAK"/>
    <property type="match status" value="1"/>
</dbReference>
<feature type="transmembrane region" description="Helical" evidence="1">
    <location>
        <begin position="110"/>
        <end position="134"/>
    </location>
</feature>
<reference evidence="2 3" key="1">
    <citation type="submission" date="2019-06" db="EMBL/GenBank/DDBJ databases">
        <title>Genome sequence of Rhodobacteraceae bacterium D4M1.</title>
        <authorList>
            <person name="Cao J."/>
        </authorList>
    </citation>
    <scope>NUCLEOTIDE SEQUENCE [LARGE SCALE GENOMIC DNA]</scope>
    <source>
        <strain evidence="2 3">D4M1</strain>
    </source>
</reference>
<evidence type="ECO:0000256" key="1">
    <source>
        <dbReference type="SAM" id="Phobius"/>
    </source>
</evidence>
<feature type="transmembrane region" description="Helical" evidence="1">
    <location>
        <begin position="259"/>
        <end position="278"/>
    </location>
</feature>
<dbReference type="Proteomes" id="UP000305888">
    <property type="component" value="Chromosome"/>
</dbReference>
<dbReference type="OrthoDB" id="270162at2"/>
<dbReference type="PANTHER" id="PTHR37314">
    <property type="entry name" value="SLR0142 PROTEIN"/>
    <property type="match status" value="1"/>
</dbReference>
<organism evidence="2 3">
    <name type="scientific">Paroceanicella profunda</name>
    <dbReference type="NCBI Taxonomy" id="2579971"/>
    <lineage>
        <taxon>Bacteria</taxon>
        <taxon>Pseudomonadati</taxon>
        <taxon>Pseudomonadota</taxon>
        <taxon>Alphaproteobacteria</taxon>
        <taxon>Rhodobacterales</taxon>
        <taxon>Paracoccaceae</taxon>
        <taxon>Paroceanicella</taxon>
    </lineage>
</organism>
<feature type="transmembrane region" description="Helical" evidence="1">
    <location>
        <begin position="67"/>
        <end position="90"/>
    </location>
</feature>
<keyword evidence="3" id="KW-1185">Reference proteome</keyword>
<sequence>MSARCAQCRSRPCPRRCERAGCALAEPRAGGEGGRQVSDRTHRHLRRPLASARVIVGHRRSQGSDMVLATFLSAIAGCANAGGFFVLGQYTSHMTGYLSAVADDFALADMALVAGALLAILSFVGGAALGTVLINFGRRVDRRRQYAYPIAVEGGLLLVFAACASVPGARGLALAVLCLTMGLQNATITKISGARIRTTHATGMITDVGIELGRALFRLANPGSGVRASPGHLGILGRLLGAFLIGGLVGALGYRAMGFLFTVPLALLLLGLALPLLVPRRG</sequence>